<comment type="cofactor">
    <cofactor evidence="1">
        <name>Mg(2+)</name>
        <dbReference type="ChEBI" id="CHEBI:18420"/>
    </cofactor>
</comment>
<evidence type="ECO:0000256" key="2">
    <source>
        <dbReference type="ARBA" id="ARBA00022723"/>
    </source>
</evidence>
<feature type="region of interest" description="Disordered" evidence="5">
    <location>
        <begin position="1"/>
        <end position="57"/>
    </location>
</feature>
<dbReference type="SUPFAM" id="SSF56219">
    <property type="entry name" value="DNase I-like"/>
    <property type="match status" value="1"/>
</dbReference>
<keyword evidence="2" id="KW-0479">Metal-binding</keyword>
<evidence type="ECO:0000256" key="1">
    <source>
        <dbReference type="ARBA" id="ARBA00001946"/>
    </source>
</evidence>
<sequence length="429" mass="48255">MARPANVQVSSQQQIPVAAPPTSTPSQNSQLQHERPGPRSIAASSRSHLSKNGKANKKECLQHGSSSAAISNEISLDLCLAPSQAQNVVNNAHSGTSQLKRRSMNNNDTLNHERHLDADKLKFFLGTLASDYQVIASSAVGRSGGSAILFRSDISLVDWGADEQGRIVCGKFLCDHMELALVSIYAPNQPDNRKFFWHNLMSVFPQGNWIFTGDWNSVVSPDDSSSRSNVQGPDEALEFHNFCETFRLKDAREIATKREGPKFSRAQRRDKRFTWSRFDRFYTSQHSVQKIMHHSTFWNSDPIPISIVLGSKNADSACRENRQSAYFEADFRIVQENLGHLSELWKNLEATYSSGTAMERFLQCWAVLRAEIKRLQYGKSNSFAQLPLKEAELQRLLKIDRLALSAEEEERIGGLTAEIRAAQAWVHHR</sequence>
<evidence type="ECO:0000256" key="5">
    <source>
        <dbReference type="SAM" id="MobiDB-lite"/>
    </source>
</evidence>
<name>A0ABD3HIA7_9MARC</name>
<dbReference type="GO" id="GO:0016787">
    <property type="term" value="F:hydrolase activity"/>
    <property type="evidence" value="ECO:0007669"/>
    <property type="project" value="UniProtKB-KW"/>
</dbReference>
<comment type="caution">
    <text evidence="6">The sequence shown here is derived from an EMBL/GenBank/DDBJ whole genome shotgun (WGS) entry which is preliminary data.</text>
</comment>
<dbReference type="PANTHER" id="PTHR22748:SF6">
    <property type="entry name" value="DNA-(APURINIC OR APYRIMIDINIC SITE) ENDONUCLEASE"/>
    <property type="match status" value="1"/>
</dbReference>
<proteinExistence type="predicted"/>
<dbReference type="AlphaFoldDB" id="A0ABD3HIA7"/>
<dbReference type="InterPro" id="IPR004808">
    <property type="entry name" value="AP_endonuc_1"/>
</dbReference>
<evidence type="ECO:0000313" key="7">
    <source>
        <dbReference type="Proteomes" id="UP001633002"/>
    </source>
</evidence>
<evidence type="ECO:0000256" key="3">
    <source>
        <dbReference type="ARBA" id="ARBA00022801"/>
    </source>
</evidence>
<dbReference type="GO" id="GO:0046872">
    <property type="term" value="F:metal ion binding"/>
    <property type="evidence" value="ECO:0007669"/>
    <property type="project" value="UniProtKB-KW"/>
</dbReference>
<protein>
    <recommendedName>
        <fullName evidence="8">Endonuclease/exonuclease/phosphatase</fullName>
    </recommendedName>
</protein>
<keyword evidence="4" id="KW-0460">Magnesium</keyword>
<keyword evidence="3" id="KW-0378">Hydrolase</keyword>
<evidence type="ECO:0000256" key="4">
    <source>
        <dbReference type="ARBA" id="ARBA00022842"/>
    </source>
</evidence>
<reference evidence="6 7" key="1">
    <citation type="submission" date="2024-09" db="EMBL/GenBank/DDBJ databases">
        <title>Chromosome-scale assembly of Riccia sorocarpa.</title>
        <authorList>
            <person name="Paukszto L."/>
        </authorList>
    </citation>
    <scope>NUCLEOTIDE SEQUENCE [LARGE SCALE GENOMIC DNA]</scope>
    <source>
        <strain evidence="6">LP-2024</strain>
        <tissue evidence="6">Aerial parts of the thallus</tissue>
    </source>
</reference>
<dbReference type="EMBL" id="JBJQOH010000004">
    <property type="protein sequence ID" value="KAL3689874.1"/>
    <property type="molecule type" value="Genomic_DNA"/>
</dbReference>
<gene>
    <name evidence="6" type="ORF">R1sor_016183</name>
</gene>
<dbReference type="PANTHER" id="PTHR22748">
    <property type="entry name" value="AP ENDONUCLEASE"/>
    <property type="match status" value="1"/>
</dbReference>
<dbReference type="Gene3D" id="3.60.10.10">
    <property type="entry name" value="Endonuclease/exonuclease/phosphatase"/>
    <property type="match status" value="1"/>
</dbReference>
<dbReference type="Proteomes" id="UP001633002">
    <property type="component" value="Unassembled WGS sequence"/>
</dbReference>
<accession>A0ABD3HIA7</accession>
<keyword evidence="7" id="KW-1185">Reference proteome</keyword>
<evidence type="ECO:0008006" key="8">
    <source>
        <dbReference type="Google" id="ProtNLM"/>
    </source>
</evidence>
<dbReference type="InterPro" id="IPR036691">
    <property type="entry name" value="Endo/exonu/phosph_ase_sf"/>
</dbReference>
<evidence type="ECO:0000313" key="6">
    <source>
        <dbReference type="EMBL" id="KAL3689874.1"/>
    </source>
</evidence>
<organism evidence="6 7">
    <name type="scientific">Riccia sorocarpa</name>
    <dbReference type="NCBI Taxonomy" id="122646"/>
    <lineage>
        <taxon>Eukaryota</taxon>
        <taxon>Viridiplantae</taxon>
        <taxon>Streptophyta</taxon>
        <taxon>Embryophyta</taxon>
        <taxon>Marchantiophyta</taxon>
        <taxon>Marchantiopsida</taxon>
        <taxon>Marchantiidae</taxon>
        <taxon>Marchantiales</taxon>
        <taxon>Ricciaceae</taxon>
        <taxon>Riccia</taxon>
    </lineage>
</organism>